<dbReference type="InterPro" id="IPR011991">
    <property type="entry name" value="ArsR-like_HTH"/>
</dbReference>
<sequence>MSVPLAAAAHLPRPAWADLSARAELSPARRRVLEEVEHASRPLTAAQVARVLNLHHNTVREHLDALVEAGLVTVSTSSTGRRGRPALRYAPAGPDPAQVVGSYLALLDAIVDQLGDGEQARQRALAIGRRWAQLTPADPAAPSVQAASPAAQLEALLPHLSLMGFAPEFDGEQVVLKACPLVTPSRPPHALVCLMHQGFLNERYGKASADASRSDDAVDVPAESIRFSVAPLCADGCHVTATAVTEAEPAHAKRFPALKR</sequence>
<dbReference type="Pfam" id="PF12840">
    <property type="entry name" value="HTH_20"/>
    <property type="match status" value="1"/>
</dbReference>
<dbReference type="InterPro" id="IPR036390">
    <property type="entry name" value="WH_DNA-bd_sf"/>
</dbReference>
<organism evidence="2 3">
    <name type="scientific">Actinomyces ruminicola</name>
    <dbReference type="NCBI Taxonomy" id="332524"/>
    <lineage>
        <taxon>Bacteria</taxon>
        <taxon>Bacillati</taxon>
        <taxon>Actinomycetota</taxon>
        <taxon>Actinomycetes</taxon>
        <taxon>Actinomycetales</taxon>
        <taxon>Actinomycetaceae</taxon>
        <taxon>Actinomyces</taxon>
    </lineage>
</organism>
<dbReference type="AlphaFoldDB" id="A0A1G9W7T5"/>
<dbReference type="InterPro" id="IPR001845">
    <property type="entry name" value="HTH_ArsR_DNA-bd_dom"/>
</dbReference>
<accession>A0A1G9W7T5</accession>
<name>A0A1G9W7T5_9ACTO</name>
<dbReference type="InterPro" id="IPR036388">
    <property type="entry name" value="WH-like_DNA-bd_sf"/>
</dbReference>
<dbReference type="CDD" id="cd00090">
    <property type="entry name" value="HTH_ARSR"/>
    <property type="match status" value="1"/>
</dbReference>
<protein>
    <submittedName>
        <fullName evidence="2">Predicted transcriptional regulator, ArsR family</fullName>
    </submittedName>
</protein>
<dbReference type="Gene3D" id="1.10.10.10">
    <property type="entry name" value="Winged helix-like DNA-binding domain superfamily/Winged helix DNA-binding domain"/>
    <property type="match status" value="1"/>
</dbReference>
<evidence type="ECO:0000313" key="3">
    <source>
        <dbReference type="Proteomes" id="UP000199671"/>
    </source>
</evidence>
<evidence type="ECO:0000259" key="1">
    <source>
        <dbReference type="SMART" id="SM00418"/>
    </source>
</evidence>
<dbReference type="Proteomes" id="UP000199671">
    <property type="component" value="Unassembled WGS sequence"/>
</dbReference>
<gene>
    <name evidence="2" type="ORF">SAMN04487766_10732</name>
</gene>
<feature type="domain" description="HTH arsR-type" evidence="1">
    <location>
        <begin position="24"/>
        <end position="105"/>
    </location>
</feature>
<dbReference type="OrthoDB" id="3399802at2"/>
<evidence type="ECO:0000313" key="2">
    <source>
        <dbReference type="EMBL" id="SDM80614.1"/>
    </source>
</evidence>
<dbReference type="RefSeq" id="WP_092610143.1">
    <property type="nucleotide sequence ID" value="NZ_FNHU01000007.1"/>
</dbReference>
<proteinExistence type="predicted"/>
<reference evidence="2 3" key="1">
    <citation type="submission" date="2016-10" db="EMBL/GenBank/DDBJ databases">
        <authorList>
            <person name="de Groot N.N."/>
        </authorList>
    </citation>
    <scope>NUCLEOTIDE SEQUENCE [LARGE SCALE GENOMIC DNA]</scope>
    <source>
        <strain evidence="2 3">KPR-7B</strain>
    </source>
</reference>
<dbReference type="GO" id="GO:0003700">
    <property type="term" value="F:DNA-binding transcription factor activity"/>
    <property type="evidence" value="ECO:0007669"/>
    <property type="project" value="InterPro"/>
</dbReference>
<dbReference type="SMART" id="SM00418">
    <property type="entry name" value="HTH_ARSR"/>
    <property type="match status" value="1"/>
</dbReference>
<dbReference type="SUPFAM" id="SSF46785">
    <property type="entry name" value="Winged helix' DNA-binding domain"/>
    <property type="match status" value="1"/>
</dbReference>
<dbReference type="EMBL" id="FNHU01000007">
    <property type="protein sequence ID" value="SDM80614.1"/>
    <property type="molecule type" value="Genomic_DNA"/>
</dbReference>